<sequence length="196" mass="21394">MVKRREPTGGRQERGQGTRLKEDTASIQEHTLRLLRAGARASAASDHSNGAPNGSTGTHHQNIASGSRDPSVGSMGTPALSHGPNGAGTAVSETGAMDIDVSDWRCGECGDPGETFCTHCEQRLCCGRERTCESCQEPFCEQCSVTNYDERYDRVFCLECNETHSRRASGSPSRSQLSQRGFKSEDISRYYRPTRT</sequence>
<dbReference type="PANTHER" id="PTHR14365">
    <property type="entry name" value="APOPTOSIS REGULATORY PROTEIN SIVA"/>
    <property type="match status" value="1"/>
</dbReference>
<accession>A0A0U9HUE6</accession>
<feature type="compositionally biased region" description="Basic and acidic residues" evidence="1">
    <location>
        <begin position="1"/>
        <end position="24"/>
    </location>
</feature>
<organism evidence="2 3">
    <name type="scientific">Klebsormidium nitens</name>
    <name type="common">Green alga</name>
    <name type="synonym">Ulothrix nitens</name>
    <dbReference type="NCBI Taxonomy" id="105231"/>
    <lineage>
        <taxon>Eukaryota</taxon>
        <taxon>Viridiplantae</taxon>
        <taxon>Streptophyta</taxon>
        <taxon>Klebsormidiophyceae</taxon>
        <taxon>Klebsormidiales</taxon>
        <taxon>Klebsormidiaceae</taxon>
        <taxon>Klebsormidium</taxon>
    </lineage>
</organism>
<proteinExistence type="predicted"/>
<dbReference type="Proteomes" id="UP000054558">
    <property type="component" value="Unassembled WGS sequence"/>
</dbReference>
<feature type="region of interest" description="Disordered" evidence="1">
    <location>
        <begin position="165"/>
        <end position="196"/>
    </location>
</feature>
<dbReference type="Pfam" id="PF05458">
    <property type="entry name" value="Siva"/>
    <property type="match status" value="1"/>
</dbReference>
<feature type="compositionally biased region" description="Low complexity" evidence="1">
    <location>
        <begin position="34"/>
        <end position="45"/>
    </location>
</feature>
<dbReference type="AlphaFoldDB" id="A0A0U9HUE6"/>
<dbReference type="OrthoDB" id="60860at2759"/>
<reference evidence="2 3" key="1">
    <citation type="journal article" date="2014" name="Nat. Commun.">
        <title>Klebsormidium flaccidum genome reveals primary factors for plant terrestrial adaptation.</title>
        <authorList>
            <person name="Hori K."/>
            <person name="Maruyama F."/>
            <person name="Fujisawa T."/>
            <person name="Togashi T."/>
            <person name="Yamamoto N."/>
            <person name="Seo M."/>
            <person name="Sato S."/>
            <person name="Yamada T."/>
            <person name="Mori H."/>
            <person name="Tajima N."/>
            <person name="Moriyama T."/>
            <person name="Ikeuchi M."/>
            <person name="Watanabe M."/>
            <person name="Wada H."/>
            <person name="Kobayashi K."/>
            <person name="Saito M."/>
            <person name="Masuda T."/>
            <person name="Sasaki-Sekimoto Y."/>
            <person name="Mashiguchi K."/>
            <person name="Awai K."/>
            <person name="Shimojima M."/>
            <person name="Masuda S."/>
            <person name="Iwai M."/>
            <person name="Nobusawa T."/>
            <person name="Narise T."/>
            <person name="Kondo S."/>
            <person name="Saito H."/>
            <person name="Sato R."/>
            <person name="Murakawa M."/>
            <person name="Ihara Y."/>
            <person name="Oshima-Yamada Y."/>
            <person name="Ohtaka K."/>
            <person name="Satoh M."/>
            <person name="Sonobe K."/>
            <person name="Ishii M."/>
            <person name="Ohtani R."/>
            <person name="Kanamori-Sato M."/>
            <person name="Honoki R."/>
            <person name="Miyazaki D."/>
            <person name="Mochizuki H."/>
            <person name="Umetsu J."/>
            <person name="Higashi K."/>
            <person name="Shibata D."/>
            <person name="Kamiya Y."/>
            <person name="Sato N."/>
            <person name="Nakamura Y."/>
            <person name="Tabata S."/>
            <person name="Ida S."/>
            <person name="Kurokawa K."/>
            <person name="Ohta H."/>
        </authorList>
    </citation>
    <scope>NUCLEOTIDE SEQUENCE [LARGE SCALE GENOMIC DNA]</scope>
    <source>
        <strain evidence="2 3">NIES-2285</strain>
    </source>
</reference>
<evidence type="ECO:0000313" key="2">
    <source>
        <dbReference type="EMBL" id="GAQ81769.1"/>
    </source>
</evidence>
<feature type="compositionally biased region" description="Polar residues" evidence="1">
    <location>
        <begin position="168"/>
        <end position="181"/>
    </location>
</feature>
<dbReference type="EMBL" id="DF237039">
    <property type="protein sequence ID" value="GAQ81769.1"/>
    <property type="molecule type" value="Genomic_DNA"/>
</dbReference>
<feature type="region of interest" description="Disordered" evidence="1">
    <location>
        <begin position="1"/>
        <end position="92"/>
    </location>
</feature>
<gene>
    <name evidence="2" type="ORF">KFL_000900250</name>
</gene>
<dbReference type="PANTHER" id="PTHR14365:SF1">
    <property type="entry name" value="APOPTOSIS REGULATORY PROTEIN SIVA"/>
    <property type="match status" value="1"/>
</dbReference>
<name>A0A0U9HUE6_KLENI</name>
<evidence type="ECO:0000256" key="1">
    <source>
        <dbReference type="SAM" id="MobiDB-lite"/>
    </source>
</evidence>
<evidence type="ECO:0000313" key="3">
    <source>
        <dbReference type="Proteomes" id="UP000054558"/>
    </source>
</evidence>
<dbReference type="OMA" id="CEQCQEY"/>
<dbReference type="InterPro" id="IPR022773">
    <property type="entry name" value="Siva"/>
</dbReference>
<feature type="compositionally biased region" description="Polar residues" evidence="1">
    <location>
        <begin position="46"/>
        <end position="65"/>
    </location>
</feature>
<protein>
    <submittedName>
        <fullName evidence="2">Uncharacterized protein</fullName>
    </submittedName>
</protein>
<keyword evidence="3" id="KW-1185">Reference proteome</keyword>